<keyword evidence="3 11" id="KW-0894">Sodium channel</keyword>
<organism evidence="14 15">
    <name type="scientific">Elysia chlorotica</name>
    <name type="common">Eastern emerald elysia</name>
    <name type="synonym">Sea slug</name>
    <dbReference type="NCBI Taxonomy" id="188477"/>
    <lineage>
        <taxon>Eukaryota</taxon>
        <taxon>Metazoa</taxon>
        <taxon>Spiralia</taxon>
        <taxon>Lophotrochozoa</taxon>
        <taxon>Mollusca</taxon>
        <taxon>Gastropoda</taxon>
        <taxon>Heterobranchia</taxon>
        <taxon>Euthyneura</taxon>
        <taxon>Panpulmonata</taxon>
        <taxon>Sacoglossa</taxon>
        <taxon>Placobranchoidea</taxon>
        <taxon>Plakobranchidae</taxon>
        <taxon>Elysia</taxon>
    </lineage>
</organism>
<dbReference type="Gene3D" id="2.60.470.10">
    <property type="entry name" value="Acid-sensing ion channels like domains"/>
    <property type="match status" value="1"/>
</dbReference>
<evidence type="ECO:0000256" key="9">
    <source>
        <dbReference type="ARBA" id="ARBA00023201"/>
    </source>
</evidence>
<name>A0A433T088_ELYCH</name>
<keyword evidence="7 11" id="KW-0406">Ion transport</keyword>
<evidence type="ECO:0000256" key="13">
    <source>
        <dbReference type="SAM" id="Phobius"/>
    </source>
</evidence>
<sequence>MVSIKEIAEYLSAHQLLNLKVAEAKLSRGAESAGSRGPYSDINSSNFPDMSDIYSSTPCSFLATTKNDDNKGDNITLKTTTARTACELLGEFGQSTSMHGLSHATGDKLLWRRLLWAVLVICFSIWATYNVTQIISDFRQNPVITSVSSEYQGKVTFPAVTICNLNRIRQSVVPQLVEGLVYVYLSLGAGVDQINTYINLVMRNYPADYQREIGHQIDRMLIGSTLPHLRIPPPAPPPPRSLKQAGPQHGLSLELDIEYEEYLTSSPAAGVKIIVHENAEVPFPEDGGVVARTGAHTNIGIRKTHIKRLPQPHGDCIKQVDSTNTNKNLFSEKGFSYSLHACLKSCFQESVYKECSCCDPSYPCISDALQLSTGIPASSGVIQYCNVTAPDTGLCVGSVAERFADNSLGCSQICPPSCEESTYSTTVSSGKWPTDRYFATVLHNQGVSDHIVELMQRAEYSLLKLSVYFDSLIVEKVESQPAYSWNRLLGEIGGQLGLLLGFSILTAVEIIELLLLDLGFGLGLKALWRRQHVTNRIRDKVKMAWD</sequence>
<feature type="transmembrane region" description="Helical" evidence="13">
    <location>
        <begin position="114"/>
        <end position="132"/>
    </location>
</feature>
<proteinExistence type="inferred from homology"/>
<keyword evidence="6" id="KW-0915">Sodium</keyword>
<dbReference type="InterPro" id="IPR001873">
    <property type="entry name" value="ENaC"/>
</dbReference>
<evidence type="ECO:0000256" key="4">
    <source>
        <dbReference type="ARBA" id="ARBA00022692"/>
    </source>
</evidence>
<reference evidence="14 15" key="1">
    <citation type="submission" date="2019-01" db="EMBL/GenBank/DDBJ databases">
        <title>A draft genome assembly of the solar-powered sea slug Elysia chlorotica.</title>
        <authorList>
            <person name="Cai H."/>
            <person name="Li Q."/>
            <person name="Fang X."/>
            <person name="Li J."/>
            <person name="Curtis N.E."/>
            <person name="Altenburger A."/>
            <person name="Shibata T."/>
            <person name="Feng M."/>
            <person name="Maeda T."/>
            <person name="Schwartz J.A."/>
            <person name="Shigenobu S."/>
            <person name="Lundholm N."/>
            <person name="Nishiyama T."/>
            <person name="Yang H."/>
            <person name="Hasebe M."/>
            <person name="Li S."/>
            <person name="Pierce S.K."/>
            <person name="Wang J."/>
        </authorList>
    </citation>
    <scope>NUCLEOTIDE SEQUENCE [LARGE SCALE GENOMIC DNA]</scope>
    <source>
        <strain evidence="14">EC2010</strain>
        <tissue evidence="14">Whole organism of an adult</tissue>
    </source>
</reference>
<keyword evidence="2 11" id="KW-0813">Transport</keyword>
<evidence type="ECO:0000256" key="8">
    <source>
        <dbReference type="ARBA" id="ARBA00023136"/>
    </source>
</evidence>
<dbReference type="GO" id="GO:0015280">
    <property type="term" value="F:ligand-gated sodium channel activity"/>
    <property type="evidence" value="ECO:0007669"/>
    <property type="project" value="TreeGrafter"/>
</dbReference>
<keyword evidence="4 11" id="KW-0812">Transmembrane</keyword>
<protein>
    <submittedName>
        <fullName evidence="14">Uncharacterized protein</fullName>
    </submittedName>
</protein>
<dbReference type="Proteomes" id="UP000271974">
    <property type="component" value="Unassembled WGS sequence"/>
</dbReference>
<dbReference type="GO" id="GO:0005886">
    <property type="term" value="C:plasma membrane"/>
    <property type="evidence" value="ECO:0007669"/>
    <property type="project" value="TreeGrafter"/>
</dbReference>
<evidence type="ECO:0000256" key="11">
    <source>
        <dbReference type="RuleBase" id="RU000679"/>
    </source>
</evidence>
<evidence type="ECO:0000313" key="14">
    <source>
        <dbReference type="EMBL" id="RUS74945.1"/>
    </source>
</evidence>
<feature type="region of interest" description="Disordered" evidence="12">
    <location>
        <begin position="228"/>
        <end position="247"/>
    </location>
</feature>
<comment type="subcellular location">
    <subcellularLocation>
        <location evidence="1">Membrane</location>
        <topology evidence="1">Multi-pass membrane protein</topology>
    </subcellularLocation>
</comment>
<dbReference type="AlphaFoldDB" id="A0A433T088"/>
<keyword evidence="10 11" id="KW-0407">Ion channel</keyword>
<dbReference type="STRING" id="188477.A0A433T088"/>
<keyword evidence="15" id="KW-1185">Reference proteome</keyword>
<feature type="compositionally biased region" description="Pro residues" evidence="12">
    <location>
        <begin position="230"/>
        <end position="240"/>
    </location>
</feature>
<dbReference type="PANTHER" id="PTHR11690:SF248">
    <property type="entry name" value="PICKPOCKET 17, ISOFORM A"/>
    <property type="match status" value="1"/>
</dbReference>
<evidence type="ECO:0000256" key="1">
    <source>
        <dbReference type="ARBA" id="ARBA00004141"/>
    </source>
</evidence>
<keyword evidence="5 13" id="KW-1133">Transmembrane helix</keyword>
<feature type="transmembrane region" description="Helical" evidence="13">
    <location>
        <begin position="496"/>
        <end position="520"/>
    </location>
</feature>
<evidence type="ECO:0000256" key="3">
    <source>
        <dbReference type="ARBA" id="ARBA00022461"/>
    </source>
</evidence>
<evidence type="ECO:0000256" key="6">
    <source>
        <dbReference type="ARBA" id="ARBA00023053"/>
    </source>
</evidence>
<evidence type="ECO:0000256" key="12">
    <source>
        <dbReference type="SAM" id="MobiDB-lite"/>
    </source>
</evidence>
<accession>A0A433T088</accession>
<dbReference type="Pfam" id="PF00858">
    <property type="entry name" value="ASC"/>
    <property type="match status" value="2"/>
</dbReference>
<evidence type="ECO:0000256" key="2">
    <source>
        <dbReference type="ARBA" id="ARBA00022448"/>
    </source>
</evidence>
<dbReference type="EMBL" id="RQTK01000784">
    <property type="protein sequence ID" value="RUS74945.1"/>
    <property type="molecule type" value="Genomic_DNA"/>
</dbReference>
<keyword evidence="8 13" id="KW-0472">Membrane</keyword>
<evidence type="ECO:0000313" key="15">
    <source>
        <dbReference type="Proteomes" id="UP000271974"/>
    </source>
</evidence>
<evidence type="ECO:0000256" key="7">
    <source>
        <dbReference type="ARBA" id="ARBA00023065"/>
    </source>
</evidence>
<evidence type="ECO:0000256" key="10">
    <source>
        <dbReference type="ARBA" id="ARBA00023303"/>
    </source>
</evidence>
<dbReference type="PRINTS" id="PR01078">
    <property type="entry name" value="AMINACHANNEL"/>
</dbReference>
<comment type="caution">
    <text evidence="14">The sequence shown here is derived from an EMBL/GenBank/DDBJ whole genome shotgun (WGS) entry which is preliminary data.</text>
</comment>
<gene>
    <name evidence="14" type="ORF">EGW08_017300</name>
</gene>
<dbReference type="Gene3D" id="1.10.287.770">
    <property type="entry name" value="YojJ-like"/>
    <property type="match status" value="1"/>
</dbReference>
<dbReference type="PANTHER" id="PTHR11690">
    <property type="entry name" value="AMILORIDE-SENSITIVE SODIUM CHANNEL-RELATED"/>
    <property type="match status" value="1"/>
</dbReference>
<dbReference type="OrthoDB" id="6021021at2759"/>
<evidence type="ECO:0000256" key="5">
    <source>
        <dbReference type="ARBA" id="ARBA00022989"/>
    </source>
</evidence>
<keyword evidence="9 11" id="KW-0739">Sodium transport</keyword>
<comment type="similarity">
    <text evidence="11">Belongs to the amiloride-sensitive sodium channel (TC 1.A.6) family.</text>
</comment>